<dbReference type="AlphaFoldDB" id="A0A2T3ZJY0"/>
<evidence type="ECO:0000313" key="3">
    <source>
        <dbReference type="EMBL" id="PTB45082.1"/>
    </source>
</evidence>
<dbReference type="GO" id="GO:0016491">
    <property type="term" value="F:oxidoreductase activity"/>
    <property type="evidence" value="ECO:0007669"/>
    <property type="project" value="UniProtKB-KW"/>
</dbReference>
<feature type="domain" description="NADP-dependent oxidoreductase" evidence="2">
    <location>
        <begin position="11"/>
        <end position="302"/>
    </location>
</feature>
<keyword evidence="4" id="KW-1185">Reference proteome</keyword>
<dbReference type="EMBL" id="KZ679257">
    <property type="protein sequence ID" value="PTB45082.1"/>
    <property type="molecule type" value="Genomic_DNA"/>
</dbReference>
<dbReference type="STRING" id="1042311.A0A2T3ZJY0"/>
<keyword evidence="1" id="KW-0560">Oxidoreductase</keyword>
<evidence type="ECO:0000259" key="2">
    <source>
        <dbReference type="Pfam" id="PF00248"/>
    </source>
</evidence>
<evidence type="ECO:0000256" key="1">
    <source>
        <dbReference type="ARBA" id="ARBA00023002"/>
    </source>
</evidence>
<dbReference type="InterPro" id="IPR023210">
    <property type="entry name" value="NADP_OxRdtase_dom"/>
</dbReference>
<protein>
    <recommendedName>
        <fullName evidence="2">NADP-dependent oxidoreductase domain-containing protein</fullName>
    </recommendedName>
</protein>
<organism evidence="3 4">
    <name type="scientific">Trichoderma asperellum (strain ATCC 204424 / CBS 433.97 / NBRC 101777)</name>
    <dbReference type="NCBI Taxonomy" id="1042311"/>
    <lineage>
        <taxon>Eukaryota</taxon>
        <taxon>Fungi</taxon>
        <taxon>Dikarya</taxon>
        <taxon>Ascomycota</taxon>
        <taxon>Pezizomycotina</taxon>
        <taxon>Sordariomycetes</taxon>
        <taxon>Hypocreomycetidae</taxon>
        <taxon>Hypocreales</taxon>
        <taxon>Hypocreaceae</taxon>
        <taxon>Trichoderma</taxon>
    </lineage>
</organism>
<dbReference type="OrthoDB" id="2310150at2759"/>
<sequence length="322" mass="35962">MSEDSHVALTIGTHTWVPNDGAKIQSIISIMRARNIKTLDTARLYGGGASETAIGYLQLGPEFAVDTKVPTGFAKGQADKIEQSAQESLAALQTKQVKTYLLHGPDETVPFEKQMEAIQKLYLQGSFLRFGVSNFTRDQVLRLYNIAKAKGYVLPSVYQCSYSIASRHHEADLFPTLRQLGFSIQAFSPMAGGFLAKTPEYIEQGQGSWNPNTPNGKFQRDLFYKPSYMKMLAEFGALSEKTGISRAGLAYRWVRHHSILKNQAGDEMIIGASTSDQLANTMEELEGGPLEPWIVQRMEELWEMIKHEEPVDNLKSFQNIFG</sequence>
<accession>A0A2T3ZJY0</accession>
<dbReference type="SUPFAM" id="SSF51430">
    <property type="entry name" value="NAD(P)-linked oxidoreductase"/>
    <property type="match status" value="1"/>
</dbReference>
<dbReference type="Gene3D" id="3.20.20.100">
    <property type="entry name" value="NADP-dependent oxidoreductase domain"/>
    <property type="match status" value="1"/>
</dbReference>
<dbReference type="Pfam" id="PF00248">
    <property type="entry name" value="Aldo_ket_red"/>
    <property type="match status" value="1"/>
</dbReference>
<gene>
    <name evidence="3" type="ORF">M441DRAFT_305846</name>
</gene>
<name>A0A2T3ZJY0_TRIA4</name>
<dbReference type="PANTHER" id="PTHR43364">
    <property type="entry name" value="NADH-SPECIFIC METHYLGLYOXAL REDUCTASE-RELATED"/>
    <property type="match status" value="1"/>
</dbReference>
<proteinExistence type="predicted"/>
<dbReference type="InterPro" id="IPR036812">
    <property type="entry name" value="NAD(P)_OxRdtase_dom_sf"/>
</dbReference>
<dbReference type="PANTHER" id="PTHR43364:SF4">
    <property type="entry name" value="NAD(P)-LINKED OXIDOREDUCTASE SUPERFAMILY PROTEIN"/>
    <property type="match status" value="1"/>
</dbReference>
<reference evidence="3 4" key="1">
    <citation type="submission" date="2016-07" db="EMBL/GenBank/DDBJ databases">
        <title>Multiple horizontal gene transfer events from other fungi enriched the ability of initially mycotrophic Trichoderma (Ascomycota) to feed on dead plant biomass.</title>
        <authorList>
            <consortium name="DOE Joint Genome Institute"/>
            <person name="Aerts A."/>
            <person name="Atanasova L."/>
            <person name="Chenthamara K."/>
            <person name="Zhang J."/>
            <person name="Grujic M."/>
            <person name="Henrissat B."/>
            <person name="Kuo A."/>
            <person name="Salamov A."/>
            <person name="Lipzen A."/>
            <person name="Labutti K."/>
            <person name="Barry K."/>
            <person name="Miao Y."/>
            <person name="Rahimi M.J."/>
            <person name="Shen Q."/>
            <person name="Grigoriev I.V."/>
            <person name="Kubicek C.P."/>
            <person name="Druzhinina I.S."/>
        </authorList>
    </citation>
    <scope>NUCLEOTIDE SEQUENCE [LARGE SCALE GENOMIC DNA]</scope>
    <source>
        <strain evidence="3 4">CBS 433.97</strain>
    </source>
</reference>
<dbReference type="Proteomes" id="UP000240493">
    <property type="component" value="Unassembled WGS sequence"/>
</dbReference>
<dbReference type="InterPro" id="IPR050523">
    <property type="entry name" value="AKR_Detox_Biosynth"/>
</dbReference>
<dbReference type="CDD" id="cd19075">
    <property type="entry name" value="AKR_AKR7A1-5"/>
    <property type="match status" value="1"/>
</dbReference>
<evidence type="ECO:0000313" key="4">
    <source>
        <dbReference type="Proteomes" id="UP000240493"/>
    </source>
</evidence>